<feature type="compositionally biased region" description="Polar residues" evidence="1">
    <location>
        <begin position="55"/>
        <end position="81"/>
    </location>
</feature>
<evidence type="ECO:0000313" key="3">
    <source>
        <dbReference type="Proteomes" id="UP001530400"/>
    </source>
</evidence>
<evidence type="ECO:0000313" key="2">
    <source>
        <dbReference type="EMBL" id="KAL3800392.1"/>
    </source>
</evidence>
<protein>
    <submittedName>
        <fullName evidence="2">Uncharacterized protein</fullName>
    </submittedName>
</protein>
<dbReference type="EMBL" id="JALLPJ020000161">
    <property type="protein sequence ID" value="KAL3800392.1"/>
    <property type="molecule type" value="Genomic_DNA"/>
</dbReference>
<evidence type="ECO:0000256" key="1">
    <source>
        <dbReference type="SAM" id="MobiDB-lite"/>
    </source>
</evidence>
<name>A0ABD3QJZ6_9STRA</name>
<dbReference type="AlphaFoldDB" id="A0ABD3QJZ6"/>
<sequence length="177" mass="20601">MIRNYVTHCGSLASRQPKRRLTGIRTDLPMSIADHKRDAPNNEPKYHPTHHHPRYSSSKSNDNLNGSTQDILDSTAATTQWKRNHYRKITEKFDTNTKDDTPNSSPKEEPLQIDNYEDVQPMWKQMESRVTRRRSLTEVQRGGVSGRRNVRRSYEDVWLEAGVYDADDCDGEKEKKK</sequence>
<feature type="region of interest" description="Disordered" evidence="1">
    <location>
        <begin position="16"/>
        <end position="112"/>
    </location>
</feature>
<keyword evidence="3" id="KW-1185">Reference proteome</keyword>
<accession>A0ABD3QJZ6</accession>
<proteinExistence type="predicted"/>
<feature type="compositionally biased region" description="Basic and acidic residues" evidence="1">
    <location>
        <begin position="33"/>
        <end position="46"/>
    </location>
</feature>
<reference evidence="2 3" key="1">
    <citation type="submission" date="2024-10" db="EMBL/GenBank/DDBJ databases">
        <title>Updated reference genomes for cyclostephanoid diatoms.</title>
        <authorList>
            <person name="Roberts W.R."/>
            <person name="Alverson A.J."/>
        </authorList>
    </citation>
    <scope>NUCLEOTIDE SEQUENCE [LARGE SCALE GENOMIC DNA]</scope>
    <source>
        <strain evidence="2 3">AJA010-31</strain>
    </source>
</reference>
<feature type="compositionally biased region" description="Basic and acidic residues" evidence="1">
    <location>
        <begin position="88"/>
        <end position="110"/>
    </location>
</feature>
<dbReference type="Proteomes" id="UP001530400">
    <property type="component" value="Unassembled WGS sequence"/>
</dbReference>
<gene>
    <name evidence="2" type="ORF">ACHAWO_008759</name>
</gene>
<organism evidence="2 3">
    <name type="scientific">Cyclotella atomus</name>
    <dbReference type="NCBI Taxonomy" id="382360"/>
    <lineage>
        <taxon>Eukaryota</taxon>
        <taxon>Sar</taxon>
        <taxon>Stramenopiles</taxon>
        <taxon>Ochrophyta</taxon>
        <taxon>Bacillariophyta</taxon>
        <taxon>Coscinodiscophyceae</taxon>
        <taxon>Thalassiosirophycidae</taxon>
        <taxon>Stephanodiscales</taxon>
        <taxon>Stephanodiscaceae</taxon>
        <taxon>Cyclotella</taxon>
    </lineage>
</organism>
<comment type="caution">
    <text evidence="2">The sequence shown here is derived from an EMBL/GenBank/DDBJ whole genome shotgun (WGS) entry which is preliminary data.</text>
</comment>